<name>A0ACA9NJ09_9GLOM</name>
<evidence type="ECO:0000313" key="1">
    <source>
        <dbReference type="EMBL" id="CAG8654372.1"/>
    </source>
</evidence>
<sequence>CECASSDLEVSHTSVDFESELYKKIFDSHEFSRDNAALSTFITAFKTPCRAINPVTNEQCDGLPILKEYSYIRCNKWQSTQCNHRYITINSRVNRQYLEKLFCEYSYIDSQSIITDPIKDCYYVQPISGKTSLCPKIIQKPCNVKFYHFLPLNLVECPFIVIVSIGEHNHPPPPPVKTPSTIVQDLENIINYENSLELTGRKFLTRPMLKAYLNGVQK</sequence>
<dbReference type="Proteomes" id="UP000789920">
    <property type="component" value="Unassembled WGS sequence"/>
</dbReference>
<organism evidence="1 2">
    <name type="scientific">Racocetra persica</name>
    <dbReference type="NCBI Taxonomy" id="160502"/>
    <lineage>
        <taxon>Eukaryota</taxon>
        <taxon>Fungi</taxon>
        <taxon>Fungi incertae sedis</taxon>
        <taxon>Mucoromycota</taxon>
        <taxon>Glomeromycotina</taxon>
        <taxon>Glomeromycetes</taxon>
        <taxon>Diversisporales</taxon>
        <taxon>Gigasporaceae</taxon>
        <taxon>Racocetra</taxon>
    </lineage>
</organism>
<keyword evidence="2" id="KW-1185">Reference proteome</keyword>
<comment type="caution">
    <text evidence="1">The sequence shown here is derived from an EMBL/GenBank/DDBJ whole genome shotgun (WGS) entry which is preliminary data.</text>
</comment>
<accession>A0ACA9NJ09</accession>
<feature type="non-terminal residue" evidence="1">
    <location>
        <position position="1"/>
    </location>
</feature>
<evidence type="ECO:0000313" key="2">
    <source>
        <dbReference type="Proteomes" id="UP000789920"/>
    </source>
</evidence>
<proteinExistence type="predicted"/>
<gene>
    <name evidence="1" type="ORF">RPERSI_LOCUS8015</name>
</gene>
<reference evidence="1" key="1">
    <citation type="submission" date="2021-06" db="EMBL/GenBank/DDBJ databases">
        <authorList>
            <person name="Kallberg Y."/>
            <person name="Tangrot J."/>
            <person name="Rosling A."/>
        </authorList>
    </citation>
    <scope>NUCLEOTIDE SEQUENCE</scope>
    <source>
        <strain evidence="1">MA461A</strain>
    </source>
</reference>
<protein>
    <submittedName>
        <fullName evidence="1">11972_t:CDS:1</fullName>
    </submittedName>
</protein>
<dbReference type="EMBL" id="CAJVQC010014098">
    <property type="protein sequence ID" value="CAG8654372.1"/>
    <property type="molecule type" value="Genomic_DNA"/>
</dbReference>